<dbReference type="PANTHER" id="PTHR24960:SF79">
    <property type="entry name" value="PHOTOSYSTEM I IRON-SULFUR CENTER"/>
    <property type="match status" value="1"/>
</dbReference>
<dbReference type="InterPro" id="IPR029039">
    <property type="entry name" value="Flavoprotein-like_sf"/>
</dbReference>
<dbReference type="EC" id="1.3.1.1" evidence="8"/>
<dbReference type="InterPro" id="IPR050157">
    <property type="entry name" value="PSI_iron-sulfur_center"/>
</dbReference>
<reference evidence="8 9" key="1">
    <citation type="submission" date="2017-06" db="EMBL/GenBank/DDBJ databases">
        <authorList>
            <consortium name="Pathogen Informatics"/>
        </authorList>
    </citation>
    <scope>NUCLEOTIDE SEQUENCE [LARGE SCALE GENOMIC DNA]</scope>
    <source>
        <strain evidence="8 9">NCTC10570</strain>
    </source>
</reference>
<evidence type="ECO:0000256" key="5">
    <source>
        <dbReference type="ARBA" id="ARBA00023004"/>
    </source>
</evidence>
<feature type="domain" description="4Fe-4S ferredoxin-type" evidence="7">
    <location>
        <begin position="208"/>
        <end position="232"/>
    </location>
</feature>
<dbReference type="Gene3D" id="3.30.70.20">
    <property type="match status" value="1"/>
</dbReference>
<dbReference type="RefSeq" id="WP_027890359.1">
    <property type="nucleotide sequence ID" value="NZ_LT906446.1"/>
</dbReference>
<keyword evidence="6" id="KW-0411">Iron-sulfur</keyword>
<keyword evidence="4" id="KW-0479">Metal-binding</keyword>
<dbReference type="PROSITE" id="PS00198">
    <property type="entry name" value="4FE4S_FER_1"/>
    <property type="match status" value="2"/>
</dbReference>
<dbReference type="InterPro" id="IPR017900">
    <property type="entry name" value="4Fe4S_Fe_S_CS"/>
</dbReference>
<dbReference type="SUPFAM" id="SSF46548">
    <property type="entry name" value="alpha-helical ferredoxin"/>
    <property type="match status" value="1"/>
</dbReference>
<sequence>MKNLYNVFFSPTDSTRDVLDCLSMDLKMVAEDVDLTLYQNRELKAEFTKDDLVLIGVPSYAGRVPQTFTQRFAENISGNGALAVLVVTFGNRAYEDTLIELKDLAEKNNFKVIAAAAVVTQHSIVPEFGAGRPDMEDKKELKSFAKQIKAKITTEVYDDIAVSGNRPYKMAMASSMAPRLDKDKCISCGMCVVACPTHAIDEFSFECEATKCISCLRCIKVCPMNCRYVPIEILNKLKEHLTPLCSTRKNNEFFI</sequence>
<evidence type="ECO:0000256" key="6">
    <source>
        <dbReference type="ARBA" id="ARBA00023014"/>
    </source>
</evidence>
<name>A0A239TQ65_9FIRM</name>
<dbReference type="PROSITE" id="PS51379">
    <property type="entry name" value="4FE4S_FER_2"/>
    <property type="match status" value="2"/>
</dbReference>
<comment type="function">
    <text evidence="2">Ferredoxins are iron-sulfur proteins that transfer electrons in a wide variety of metabolic reactions.</text>
</comment>
<dbReference type="SUPFAM" id="SSF52218">
    <property type="entry name" value="Flavoproteins"/>
    <property type="match status" value="1"/>
</dbReference>
<evidence type="ECO:0000313" key="8">
    <source>
        <dbReference type="EMBL" id="SNV00101.1"/>
    </source>
</evidence>
<organism evidence="8 9">
    <name type="scientific">Megamonas hypermegale</name>
    <dbReference type="NCBI Taxonomy" id="158847"/>
    <lineage>
        <taxon>Bacteria</taxon>
        <taxon>Bacillati</taxon>
        <taxon>Bacillota</taxon>
        <taxon>Negativicutes</taxon>
        <taxon>Selenomonadales</taxon>
        <taxon>Selenomonadaceae</taxon>
        <taxon>Megamonas</taxon>
    </lineage>
</organism>
<dbReference type="PANTHER" id="PTHR24960">
    <property type="entry name" value="PHOTOSYSTEM I IRON-SULFUR CENTER-RELATED"/>
    <property type="match status" value="1"/>
</dbReference>
<gene>
    <name evidence="8" type="primary">preA</name>
    <name evidence="8" type="ORF">SAMEA4364220_01253</name>
</gene>
<evidence type="ECO:0000256" key="1">
    <source>
        <dbReference type="ARBA" id="ARBA00001966"/>
    </source>
</evidence>
<keyword evidence="8" id="KW-0560">Oxidoreductase</keyword>
<evidence type="ECO:0000259" key="7">
    <source>
        <dbReference type="PROSITE" id="PS51379"/>
    </source>
</evidence>
<dbReference type="Proteomes" id="UP000215383">
    <property type="component" value="Chromosome 1"/>
</dbReference>
<comment type="cofactor">
    <cofactor evidence="1">
        <name>[4Fe-4S] cluster</name>
        <dbReference type="ChEBI" id="CHEBI:49883"/>
    </cofactor>
</comment>
<dbReference type="Pfam" id="PF12800">
    <property type="entry name" value="Fer4_4"/>
    <property type="match status" value="1"/>
</dbReference>
<dbReference type="Gene3D" id="3.40.50.360">
    <property type="match status" value="1"/>
</dbReference>
<dbReference type="EMBL" id="LT906446">
    <property type="protein sequence ID" value="SNV00101.1"/>
    <property type="molecule type" value="Genomic_DNA"/>
</dbReference>
<protein>
    <submittedName>
        <fullName evidence="8">NAD-dependent dihydropyrimidine dehydrogenase subunit PreA</fullName>
        <ecNumber evidence="8">1.3.1.1</ecNumber>
    </submittedName>
</protein>
<dbReference type="GO" id="GO:0046872">
    <property type="term" value="F:metal ion binding"/>
    <property type="evidence" value="ECO:0007669"/>
    <property type="project" value="UniProtKB-KW"/>
</dbReference>
<evidence type="ECO:0000256" key="3">
    <source>
        <dbReference type="ARBA" id="ARBA00022485"/>
    </source>
</evidence>
<keyword evidence="5" id="KW-0408">Iron</keyword>
<keyword evidence="9" id="KW-1185">Reference proteome</keyword>
<dbReference type="GO" id="GO:0051539">
    <property type="term" value="F:4 iron, 4 sulfur cluster binding"/>
    <property type="evidence" value="ECO:0007669"/>
    <property type="project" value="UniProtKB-KW"/>
</dbReference>
<dbReference type="GO" id="GO:0004159">
    <property type="term" value="F:dihydropyrimidine dehydrogenase (NAD+) activity"/>
    <property type="evidence" value="ECO:0007669"/>
    <property type="project" value="UniProtKB-EC"/>
</dbReference>
<accession>A0A239TQ65</accession>
<dbReference type="GeneID" id="78507257"/>
<dbReference type="InterPro" id="IPR017896">
    <property type="entry name" value="4Fe4S_Fe-S-bd"/>
</dbReference>
<proteinExistence type="predicted"/>
<dbReference type="eggNOG" id="COG2768">
    <property type="taxonomic scope" value="Bacteria"/>
</dbReference>
<evidence type="ECO:0000313" key="9">
    <source>
        <dbReference type="Proteomes" id="UP000215383"/>
    </source>
</evidence>
<evidence type="ECO:0000256" key="2">
    <source>
        <dbReference type="ARBA" id="ARBA00003532"/>
    </source>
</evidence>
<evidence type="ECO:0000256" key="4">
    <source>
        <dbReference type="ARBA" id="ARBA00022723"/>
    </source>
</evidence>
<dbReference type="AlphaFoldDB" id="A0A239TQ65"/>
<feature type="domain" description="4Fe-4S ferredoxin-type" evidence="7">
    <location>
        <begin position="176"/>
        <end position="206"/>
    </location>
</feature>
<keyword evidence="3" id="KW-0004">4Fe-4S</keyword>
<dbReference type="Pfam" id="PF00037">
    <property type="entry name" value="Fer4"/>
    <property type="match status" value="1"/>
</dbReference>